<dbReference type="AlphaFoldDB" id="A0A058ZM12"/>
<dbReference type="PATRIC" id="fig|1461693.3.peg.1352"/>
<dbReference type="eggNOG" id="COG0824">
    <property type="taxonomic scope" value="Bacteria"/>
</dbReference>
<dbReference type="PANTHER" id="PTHR12475:SF4">
    <property type="entry name" value="PROTEIN THEM6"/>
    <property type="match status" value="1"/>
</dbReference>
<dbReference type="PANTHER" id="PTHR12475">
    <property type="match status" value="1"/>
</dbReference>
<comment type="caution">
    <text evidence="1">The sequence shown here is derived from an EMBL/GenBank/DDBJ whole genome shotgun (WGS) entry which is preliminary data.</text>
</comment>
<protein>
    <recommendedName>
        <fullName evidence="3">Thioeseterase</fullName>
    </recommendedName>
</protein>
<evidence type="ECO:0008006" key="3">
    <source>
        <dbReference type="Google" id="ProtNLM"/>
    </source>
</evidence>
<organism evidence="1 2">
    <name type="scientific">Actibacterium atlanticum</name>
    <dbReference type="NCBI Taxonomy" id="1461693"/>
    <lineage>
        <taxon>Bacteria</taxon>
        <taxon>Pseudomonadati</taxon>
        <taxon>Pseudomonadota</taxon>
        <taxon>Alphaproteobacteria</taxon>
        <taxon>Rhodobacterales</taxon>
        <taxon>Roseobacteraceae</taxon>
        <taxon>Actibacterium</taxon>
    </lineage>
</organism>
<accession>A0A058ZM12</accession>
<evidence type="ECO:0000313" key="2">
    <source>
        <dbReference type="Proteomes" id="UP000024836"/>
    </source>
</evidence>
<reference evidence="1 2" key="1">
    <citation type="submission" date="2013-04" db="EMBL/GenBank/DDBJ databases">
        <title>Shimia sp. 22II-S11-Z10 Genome Sequencing.</title>
        <authorList>
            <person name="Lai Q."/>
            <person name="Li G."/>
            <person name="Shao Z."/>
        </authorList>
    </citation>
    <scope>NUCLEOTIDE SEQUENCE [LARGE SCALE GENOMIC DNA]</scope>
    <source>
        <strain evidence="2">22II-S11-Z10</strain>
    </source>
</reference>
<dbReference type="CDD" id="cd00586">
    <property type="entry name" value="4HBT"/>
    <property type="match status" value="1"/>
</dbReference>
<sequence length="176" mass="20930">MYPFFRMAKELIKYRNAPDLGLLDTHVSHHICWPWDLDFWLELNNGRTLMIYDLGRIPMARRVGMFEPLRKNRWGLTVAGSSVRYRRRVRMFQKVEMHSKCIGWDDRFIYLVQSMWRAGECTSQALYRTAVTDKNGIVAPARLLQSLNQHQDPPELPEWVRNWITAEDSRPWPPAR</sequence>
<proteinExistence type="predicted"/>
<dbReference type="OrthoDB" id="3727779at2"/>
<name>A0A058ZM12_9RHOB</name>
<evidence type="ECO:0000313" key="1">
    <source>
        <dbReference type="EMBL" id="KCV82603.1"/>
    </source>
</evidence>
<dbReference type="EMBL" id="AQQY01000003">
    <property type="protein sequence ID" value="KCV82603.1"/>
    <property type="molecule type" value="Genomic_DNA"/>
</dbReference>
<keyword evidence="2" id="KW-1185">Reference proteome</keyword>
<gene>
    <name evidence="1" type="ORF">ATO10_06661</name>
</gene>
<dbReference type="Gene3D" id="3.10.129.10">
    <property type="entry name" value="Hotdog Thioesterase"/>
    <property type="match status" value="1"/>
</dbReference>
<dbReference type="Pfam" id="PF13279">
    <property type="entry name" value="4HBT_2"/>
    <property type="match status" value="1"/>
</dbReference>
<dbReference type="RefSeq" id="WP_035249648.1">
    <property type="nucleotide sequence ID" value="NZ_AQQY01000003.1"/>
</dbReference>
<dbReference type="InterPro" id="IPR051490">
    <property type="entry name" value="THEM6_lcsJ_thioesterase"/>
</dbReference>
<dbReference type="InterPro" id="IPR029069">
    <property type="entry name" value="HotDog_dom_sf"/>
</dbReference>
<dbReference type="SUPFAM" id="SSF54637">
    <property type="entry name" value="Thioesterase/thiol ester dehydrase-isomerase"/>
    <property type="match status" value="1"/>
</dbReference>
<dbReference type="STRING" id="1461693.ATO10_06661"/>
<dbReference type="Proteomes" id="UP000024836">
    <property type="component" value="Unassembled WGS sequence"/>
</dbReference>